<dbReference type="OrthoDB" id="442176at2759"/>
<proteinExistence type="inferred from homology"/>
<evidence type="ECO:0000313" key="15">
    <source>
        <dbReference type="EMBL" id="CAF9904530.1"/>
    </source>
</evidence>
<evidence type="ECO:0000256" key="10">
    <source>
        <dbReference type="ARBA" id="ARBA00022801"/>
    </source>
</evidence>
<dbReference type="InterPro" id="IPR012177">
    <property type="entry name" value="ThTPase_euk"/>
</dbReference>
<dbReference type="GO" id="GO:0000287">
    <property type="term" value="F:magnesium ion binding"/>
    <property type="evidence" value="ECO:0007669"/>
    <property type="project" value="TreeGrafter"/>
</dbReference>
<dbReference type="PANTHER" id="PTHR14586">
    <property type="entry name" value="THIAMINE-TRIPHOSPHATASE"/>
    <property type="match status" value="1"/>
</dbReference>
<dbReference type="CDD" id="cd07758">
    <property type="entry name" value="ThTPase"/>
    <property type="match status" value="1"/>
</dbReference>
<dbReference type="GO" id="GO:0042357">
    <property type="term" value="P:thiamine diphosphate metabolic process"/>
    <property type="evidence" value="ECO:0007669"/>
    <property type="project" value="TreeGrafter"/>
</dbReference>
<evidence type="ECO:0000256" key="8">
    <source>
        <dbReference type="ARBA" id="ARBA00022490"/>
    </source>
</evidence>
<dbReference type="EC" id="3.6.1.28" evidence="6"/>
<sequence>MASAVRSVAIEVERKFLCLPSTSMVLQQNKGHPPFQTLRFLKQSSFADCYFDRQNLLTNRGIWVRKRDNLWQAKIRIAGDFQNSKFEEIQGRDQVFNLLQDLHISNPQPGGADFGLLPIAKFTSTRHTWQADEKFTIVIDCTNFGHTVGEVELQCQVDGQSVLEEKEELTHRMDQEIDSFMQKYAWAFPKGKAMGKLSAYFQQQRQSVQDEHEDGGHFKNKSGLHIAKENV</sequence>
<comment type="catalytic activity">
    <reaction evidence="13">
        <text>thiamine triphosphate + H2O = thiamine diphosphate + phosphate + H(+)</text>
        <dbReference type="Rhea" id="RHEA:11744"/>
        <dbReference type="ChEBI" id="CHEBI:15377"/>
        <dbReference type="ChEBI" id="CHEBI:15378"/>
        <dbReference type="ChEBI" id="CHEBI:43474"/>
        <dbReference type="ChEBI" id="CHEBI:58937"/>
        <dbReference type="ChEBI" id="CHEBI:58938"/>
        <dbReference type="EC" id="3.6.1.28"/>
    </reaction>
</comment>
<evidence type="ECO:0000256" key="4">
    <source>
        <dbReference type="ARBA" id="ARBA00008181"/>
    </source>
</evidence>
<comment type="subunit">
    <text evidence="5">Monomer.</text>
</comment>
<comment type="similarity">
    <text evidence="4">Belongs to the ThTPase family.</text>
</comment>
<dbReference type="GO" id="GO:0005737">
    <property type="term" value="C:cytoplasm"/>
    <property type="evidence" value="ECO:0007669"/>
    <property type="project" value="UniProtKB-SubCell"/>
</dbReference>
<evidence type="ECO:0000256" key="9">
    <source>
        <dbReference type="ARBA" id="ARBA00022723"/>
    </source>
</evidence>
<dbReference type="PANTHER" id="PTHR14586:SF1">
    <property type="entry name" value="THIAMINE-TRIPHOSPHATASE"/>
    <property type="match status" value="1"/>
</dbReference>
<protein>
    <recommendedName>
        <fullName evidence="7">Thiamine-triphosphatase</fullName>
        <ecNumber evidence="6">3.6.1.28</ecNumber>
    </recommendedName>
</protein>
<evidence type="ECO:0000256" key="3">
    <source>
        <dbReference type="ARBA" id="ARBA00004496"/>
    </source>
</evidence>
<dbReference type="GO" id="GO:0006772">
    <property type="term" value="P:thiamine metabolic process"/>
    <property type="evidence" value="ECO:0007669"/>
    <property type="project" value="InterPro"/>
</dbReference>
<keyword evidence="10" id="KW-0378">Hydrolase</keyword>
<dbReference type="InterPro" id="IPR033469">
    <property type="entry name" value="CYTH-like_dom_sf"/>
</dbReference>
<evidence type="ECO:0000313" key="16">
    <source>
        <dbReference type="Proteomes" id="UP000664169"/>
    </source>
</evidence>
<evidence type="ECO:0000259" key="14">
    <source>
        <dbReference type="Pfam" id="PF01928"/>
    </source>
</evidence>
<accession>A0A8H3EF91</accession>
<gene>
    <name evidence="15" type="ORF">GOMPHAMPRED_002870</name>
</gene>
<dbReference type="GO" id="GO:0050333">
    <property type="term" value="F:thiamine triphosphate phosphatase activity"/>
    <property type="evidence" value="ECO:0007669"/>
    <property type="project" value="UniProtKB-EC"/>
</dbReference>
<keyword evidence="12" id="KW-0007">Acetylation</keyword>
<dbReference type="AlphaFoldDB" id="A0A8H3EF91"/>
<dbReference type="SUPFAM" id="SSF55154">
    <property type="entry name" value="CYTH-like phosphatases"/>
    <property type="match status" value="1"/>
</dbReference>
<evidence type="ECO:0000256" key="6">
    <source>
        <dbReference type="ARBA" id="ARBA00012378"/>
    </source>
</evidence>
<evidence type="ECO:0000256" key="2">
    <source>
        <dbReference type="ARBA" id="ARBA00002106"/>
    </source>
</evidence>
<keyword evidence="8" id="KW-0963">Cytoplasm</keyword>
<dbReference type="EMBL" id="CAJPDQ010000002">
    <property type="protein sequence ID" value="CAF9904530.1"/>
    <property type="molecule type" value="Genomic_DNA"/>
</dbReference>
<comment type="cofactor">
    <cofactor evidence="1">
        <name>Mg(2+)</name>
        <dbReference type="ChEBI" id="CHEBI:18420"/>
    </cofactor>
</comment>
<reference evidence="15" key="1">
    <citation type="submission" date="2021-03" db="EMBL/GenBank/DDBJ databases">
        <authorList>
            <person name="Tagirdzhanova G."/>
        </authorList>
    </citation>
    <scope>NUCLEOTIDE SEQUENCE</scope>
</reference>
<dbReference type="Gene3D" id="2.40.320.10">
    <property type="entry name" value="Hypothetical Protein Pfu-838710-001"/>
    <property type="match status" value="1"/>
</dbReference>
<comment type="subcellular location">
    <subcellularLocation>
        <location evidence="3">Cytoplasm</location>
    </subcellularLocation>
</comment>
<comment type="caution">
    <text evidence="15">The sequence shown here is derived from an EMBL/GenBank/DDBJ whole genome shotgun (WGS) entry which is preliminary data.</text>
</comment>
<evidence type="ECO:0000256" key="12">
    <source>
        <dbReference type="ARBA" id="ARBA00022990"/>
    </source>
</evidence>
<feature type="domain" description="CYTH" evidence="14">
    <location>
        <begin position="9"/>
        <end position="173"/>
    </location>
</feature>
<evidence type="ECO:0000256" key="11">
    <source>
        <dbReference type="ARBA" id="ARBA00022842"/>
    </source>
</evidence>
<evidence type="ECO:0000256" key="13">
    <source>
        <dbReference type="ARBA" id="ARBA00048194"/>
    </source>
</evidence>
<dbReference type="Proteomes" id="UP000664169">
    <property type="component" value="Unassembled WGS sequence"/>
</dbReference>
<evidence type="ECO:0000256" key="1">
    <source>
        <dbReference type="ARBA" id="ARBA00001946"/>
    </source>
</evidence>
<evidence type="ECO:0000256" key="7">
    <source>
        <dbReference type="ARBA" id="ARBA00020088"/>
    </source>
</evidence>
<evidence type="ECO:0000256" key="5">
    <source>
        <dbReference type="ARBA" id="ARBA00011245"/>
    </source>
</evidence>
<comment type="function">
    <text evidence="2">Hydrolase highly specific for thiamine triphosphate (ThTP).</text>
</comment>
<keyword evidence="9" id="KW-0479">Metal-binding</keyword>
<keyword evidence="11" id="KW-0460">Magnesium</keyword>
<keyword evidence="16" id="KW-1185">Reference proteome</keyword>
<dbReference type="InterPro" id="IPR023577">
    <property type="entry name" value="CYTH_domain"/>
</dbReference>
<dbReference type="Pfam" id="PF01928">
    <property type="entry name" value="CYTH"/>
    <property type="match status" value="1"/>
</dbReference>
<dbReference type="InterPro" id="IPR039582">
    <property type="entry name" value="THTPA"/>
</dbReference>
<name>A0A8H3EF91_9LECA</name>
<organism evidence="15 16">
    <name type="scientific">Gomphillus americanus</name>
    <dbReference type="NCBI Taxonomy" id="1940652"/>
    <lineage>
        <taxon>Eukaryota</taxon>
        <taxon>Fungi</taxon>
        <taxon>Dikarya</taxon>
        <taxon>Ascomycota</taxon>
        <taxon>Pezizomycotina</taxon>
        <taxon>Lecanoromycetes</taxon>
        <taxon>OSLEUM clade</taxon>
        <taxon>Ostropomycetidae</taxon>
        <taxon>Ostropales</taxon>
        <taxon>Graphidaceae</taxon>
        <taxon>Gomphilloideae</taxon>
        <taxon>Gomphillus</taxon>
    </lineage>
</organism>